<dbReference type="AlphaFoldDB" id="A0A1W2TI25"/>
<keyword evidence="3" id="KW-0675">Receptor</keyword>
<sequence length="281" mass="30441">MESVKNGKTLIPTPRWFIGIRVAQIVVSLIIIALAGYFIHGAYYDSLGIAIASAVFTWIIATYAILTEHSAGCRSGYNTWAVIVLDFFMAVLWLASLGSNAQFRSAFDTSVNADCYNDGSAINSNHCVIYKRTTYVSGPTGLAALSAVAGLSAVMLLLFIATAAYVTHFFRLEWAKHSSDVEKATGAAAPTAAPVGQPQPFVNQQQQVPQQQQPPQWSQQQYQPNTYPSPSPAYDPYMPPQNTGYDGAQGVYHQAAPQQVAQELHSPHGTPAPGQPYYPPQ</sequence>
<evidence type="ECO:0000313" key="4">
    <source>
        <dbReference type="Proteomes" id="UP000054516"/>
    </source>
</evidence>
<dbReference type="EMBL" id="DF977473">
    <property type="protein sequence ID" value="GAP87795.1"/>
    <property type="molecule type" value="Genomic_DNA"/>
</dbReference>
<reference evidence="3" key="1">
    <citation type="submission" date="2016-03" db="EMBL/GenBank/DDBJ databases">
        <title>Draft genome sequence of Rosellinia necatrix.</title>
        <authorList>
            <person name="Kanematsu S."/>
        </authorList>
    </citation>
    <scope>NUCLEOTIDE SEQUENCE [LARGE SCALE GENOMIC DNA]</scope>
    <source>
        <strain evidence="3">W97</strain>
    </source>
</reference>
<gene>
    <name evidence="3" type="ORF">SAMD00023353_2801360</name>
</gene>
<keyword evidence="4" id="KW-1185">Reference proteome</keyword>
<feature type="compositionally biased region" description="Pro residues" evidence="1">
    <location>
        <begin position="227"/>
        <end position="239"/>
    </location>
</feature>
<dbReference type="OMA" id="MMILWLA"/>
<feature type="transmembrane region" description="Helical" evidence="2">
    <location>
        <begin position="46"/>
        <end position="65"/>
    </location>
</feature>
<feature type="transmembrane region" description="Helical" evidence="2">
    <location>
        <begin position="142"/>
        <end position="166"/>
    </location>
</feature>
<protein>
    <submittedName>
        <fullName evidence="3">Putative g-protein coupled receptor protein</fullName>
    </submittedName>
</protein>
<organism evidence="3">
    <name type="scientific">Rosellinia necatrix</name>
    <name type="common">White root-rot fungus</name>
    <dbReference type="NCBI Taxonomy" id="77044"/>
    <lineage>
        <taxon>Eukaryota</taxon>
        <taxon>Fungi</taxon>
        <taxon>Dikarya</taxon>
        <taxon>Ascomycota</taxon>
        <taxon>Pezizomycotina</taxon>
        <taxon>Sordariomycetes</taxon>
        <taxon>Xylariomycetidae</taxon>
        <taxon>Xylariales</taxon>
        <taxon>Xylariaceae</taxon>
        <taxon>Rosellinia</taxon>
    </lineage>
</organism>
<keyword evidence="2" id="KW-0472">Membrane</keyword>
<feature type="transmembrane region" description="Helical" evidence="2">
    <location>
        <begin position="20"/>
        <end position="40"/>
    </location>
</feature>
<dbReference type="Proteomes" id="UP000054516">
    <property type="component" value="Unassembled WGS sequence"/>
</dbReference>
<evidence type="ECO:0000313" key="3">
    <source>
        <dbReference type="EMBL" id="GAP87795.1"/>
    </source>
</evidence>
<name>A0A1W2TI25_ROSNE</name>
<evidence type="ECO:0000256" key="2">
    <source>
        <dbReference type="SAM" id="Phobius"/>
    </source>
</evidence>
<dbReference type="PANTHER" id="PTHR37451">
    <property type="entry name" value="MARVEL DOMAIN"/>
    <property type="match status" value="1"/>
</dbReference>
<evidence type="ECO:0000256" key="1">
    <source>
        <dbReference type="SAM" id="MobiDB-lite"/>
    </source>
</evidence>
<keyword evidence="2" id="KW-0812">Transmembrane</keyword>
<dbReference type="OrthoDB" id="5241662at2759"/>
<keyword evidence="2" id="KW-1133">Transmembrane helix</keyword>
<feature type="transmembrane region" description="Helical" evidence="2">
    <location>
        <begin position="77"/>
        <end position="95"/>
    </location>
</feature>
<dbReference type="PANTHER" id="PTHR37451:SF4">
    <property type="entry name" value="MARVEL DOMAIN-CONTAINING PROTEIN"/>
    <property type="match status" value="1"/>
</dbReference>
<proteinExistence type="predicted"/>
<dbReference type="STRING" id="77044.A0A1W2TI25"/>
<accession>A0A1W2TI25</accession>
<feature type="region of interest" description="Disordered" evidence="1">
    <location>
        <begin position="185"/>
        <end position="281"/>
    </location>
</feature>
<feature type="compositionally biased region" description="Low complexity" evidence="1">
    <location>
        <begin position="185"/>
        <end position="224"/>
    </location>
</feature>